<dbReference type="SMART" id="SM00342">
    <property type="entry name" value="HTH_ARAC"/>
    <property type="match status" value="1"/>
</dbReference>
<keyword evidence="2" id="KW-0238">DNA-binding</keyword>
<evidence type="ECO:0000259" key="4">
    <source>
        <dbReference type="PROSITE" id="PS01124"/>
    </source>
</evidence>
<keyword evidence="3" id="KW-0804">Transcription</keyword>
<gene>
    <name evidence="5" type="ORF">WG901_09230</name>
</gene>
<dbReference type="Pfam" id="PF12625">
    <property type="entry name" value="Arabinose_bd"/>
    <property type="match status" value="1"/>
</dbReference>
<keyword evidence="6" id="KW-1185">Reference proteome</keyword>
<dbReference type="PANTHER" id="PTHR47894">
    <property type="entry name" value="HTH-TYPE TRANSCRIPTIONAL REGULATOR GADX"/>
    <property type="match status" value="1"/>
</dbReference>
<organism evidence="5 6">
    <name type="scientific">Novosphingobium anseongense</name>
    <dbReference type="NCBI Taxonomy" id="3133436"/>
    <lineage>
        <taxon>Bacteria</taxon>
        <taxon>Pseudomonadati</taxon>
        <taxon>Pseudomonadota</taxon>
        <taxon>Alphaproteobacteria</taxon>
        <taxon>Sphingomonadales</taxon>
        <taxon>Sphingomonadaceae</taxon>
        <taxon>Novosphingobium</taxon>
    </lineage>
</organism>
<evidence type="ECO:0000256" key="1">
    <source>
        <dbReference type="ARBA" id="ARBA00023015"/>
    </source>
</evidence>
<dbReference type="InterPro" id="IPR032687">
    <property type="entry name" value="AraC-type_N"/>
</dbReference>
<comment type="caution">
    <text evidence="5">The sequence shown here is derived from an EMBL/GenBank/DDBJ whole genome shotgun (WGS) entry which is preliminary data.</text>
</comment>
<accession>A0ABU8RUN9</accession>
<evidence type="ECO:0000313" key="5">
    <source>
        <dbReference type="EMBL" id="MEJ5976814.1"/>
    </source>
</evidence>
<keyword evidence="1" id="KW-0805">Transcription regulation</keyword>
<sequence>MSKVQSVKSEFVPQVRAVCLANYVEVVSQLGVDPYALLRKARIRPEDLGDPDSRLAASAVVRLAEDTVRETRCDALALLMVEPRNFASLGPISLLLQHRGTLRGAVESLVKHQRLLGDLMDYALDVDGDMATIRGDILPGYGSRQTVEFAIGLLFQTLRDLSNGRWQPECIHFRHSAPADLRVHKRFYQCPVQFDSDFDGITCAAETLEIGNRAANEVMARHAEQCLELYAGPRPVATVAEQVRRAIFATISRGIVTMDSVADKLSLHPRMLQRLLEKEGATFAGLLNEIRRELAIRYLGTSNHSVTDVGLLLGYSTLSSFSRWFTIEFGKSPAVWRAGERGLPLFEGDYRVQPAKFEAIDPICA</sequence>
<dbReference type="PROSITE" id="PS01124">
    <property type="entry name" value="HTH_ARAC_FAMILY_2"/>
    <property type="match status" value="1"/>
</dbReference>
<evidence type="ECO:0000256" key="2">
    <source>
        <dbReference type="ARBA" id="ARBA00023125"/>
    </source>
</evidence>
<name>A0ABU8RUN9_9SPHN</name>
<dbReference type="RefSeq" id="WP_339586776.1">
    <property type="nucleotide sequence ID" value="NZ_JBBHJZ010000002.1"/>
</dbReference>
<dbReference type="Gene3D" id="1.10.10.60">
    <property type="entry name" value="Homeodomain-like"/>
    <property type="match status" value="1"/>
</dbReference>
<evidence type="ECO:0000256" key="3">
    <source>
        <dbReference type="ARBA" id="ARBA00023163"/>
    </source>
</evidence>
<dbReference type="InterPro" id="IPR018060">
    <property type="entry name" value="HTH_AraC"/>
</dbReference>
<evidence type="ECO:0000313" key="6">
    <source>
        <dbReference type="Proteomes" id="UP001361239"/>
    </source>
</evidence>
<dbReference type="InterPro" id="IPR009057">
    <property type="entry name" value="Homeodomain-like_sf"/>
</dbReference>
<dbReference type="Pfam" id="PF12833">
    <property type="entry name" value="HTH_18"/>
    <property type="match status" value="1"/>
</dbReference>
<dbReference type="Proteomes" id="UP001361239">
    <property type="component" value="Unassembled WGS sequence"/>
</dbReference>
<feature type="domain" description="HTH araC/xylS-type" evidence="4">
    <location>
        <begin position="241"/>
        <end position="339"/>
    </location>
</feature>
<proteinExistence type="predicted"/>
<reference evidence="5 6" key="1">
    <citation type="submission" date="2024-03" db="EMBL/GenBank/DDBJ databases">
        <authorList>
            <person name="Jo J.-H."/>
        </authorList>
    </citation>
    <scope>NUCLEOTIDE SEQUENCE [LARGE SCALE GENOMIC DNA]</scope>
    <source>
        <strain evidence="5 6">PS1R-30</strain>
    </source>
</reference>
<dbReference type="SUPFAM" id="SSF46689">
    <property type="entry name" value="Homeodomain-like"/>
    <property type="match status" value="1"/>
</dbReference>
<protein>
    <submittedName>
        <fullName evidence="5">AraC family transcriptional regulator</fullName>
    </submittedName>
</protein>
<dbReference type="EMBL" id="JBBHJZ010000002">
    <property type="protein sequence ID" value="MEJ5976814.1"/>
    <property type="molecule type" value="Genomic_DNA"/>
</dbReference>
<dbReference type="PANTHER" id="PTHR47894:SF4">
    <property type="entry name" value="HTH-TYPE TRANSCRIPTIONAL REGULATOR GADX"/>
    <property type="match status" value="1"/>
</dbReference>